<name>A0A4D6EW03_9CONI</name>
<protein>
    <submittedName>
        <fullName evidence="1">NADH dehydrogenase subunit 2</fullName>
    </submittedName>
</protein>
<dbReference type="AlphaFoldDB" id="A0A4D6EW03"/>
<keyword evidence="1" id="KW-0934">Plastid</keyword>
<sequence length="73" mass="8929">MERRTYDQLFGSFSNEQFQRNILMNQFITFNPMCSSIRGVHSMYRNDYNIVSFIRINSCSRRNVFFFFYVVLM</sequence>
<dbReference type="EMBL" id="MH510244">
    <property type="protein sequence ID" value="QCA41736.1"/>
    <property type="molecule type" value="Genomic_DNA"/>
</dbReference>
<evidence type="ECO:0000313" key="1">
    <source>
        <dbReference type="EMBL" id="QCA41736.1"/>
    </source>
</evidence>
<keyword evidence="1" id="KW-0150">Chloroplast</keyword>
<organism evidence="1">
    <name type="scientific">Abies chensiensis</name>
    <dbReference type="NCBI Taxonomy" id="425836"/>
    <lineage>
        <taxon>Eukaryota</taxon>
        <taxon>Viridiplantae</taxon>
        <taxon>Streptophyta</taxon>
        <taxon>Embryophyta</taxon>
        <taxon>Tracheophyta</taxon>
        <taxon>Spermatophyta</taxon>
        <taxon>Pinopsida</taxon>
        <taxon>Pinidae</taxon>
        <taxon>Conifers I</taxon>
        <taxon>Pinales</taxon>
        <taxon>Pinaceae</taxon>
        <taxon>Abies</taxon>
    </lineage>
</organism>
<proteinExistence type="predicted"/>
<accession>A0A4D6EW03</accession>
<reference evidence="1" key="1">
    <citation type="journal article" date="2018" name="Mitochondrial DNA Part B Resour">
        <title>The complete chloroplast genome sequence of Abies chensiensis (Pinaceae: Abietoideae), an endangered species endemic to China.</title>
        <authorList>
            <person name="Li W."/>
            <person name="Chen C."/>
            <person name="Bai G."/>
            <person name="Li B."/>
            <person name="Chen H."/>
            <person name="Zhou Y."/>
            <person name="Li S."/>
        </authorList>
    </citation>
    <scope>NUCLEOTIDE SEQUENCE</scope>
</reference>
<gene>
    <name evidence="1" type="primary">ndhB</name>
</gene>
<geneLocation type="chloroplast" evidence="1"/>